<evidence type="ECO:0000256" key="3">
    <source>
        <dbReference type="ARBA" id="ARBA00022764"/>
    </source>
</evidence>
<dbReference type="GO" id="GO:0042597">
    <property type="term" value="C:periplasmic space"/>
    <property type="evidence" value="ECO:0007669"/>
    <property type="project" value="UniProtKB-SubCell"/>
</dbReference>
<dbReference type="RefSeq" id="WP_269308523.1">
    <property type="nucleotide sequence ID" value="NZ_CP098242.1"/>
</dbReference>
<accession>A0A9E9P302</accession>
<dbReference type="InterPro" id="IPR013974">
    <property type="entry name" value="SAF"/>
</dbReference>
<organism evidence="6 7">
    <name type="scientific">Oxalobacter vibrioformis</name>
    <dbReference type="NCBI Taxonomy" id="933080"/>
    <lineage>
        <taxon>Bacteria</taxon>
        <taxon>Pseudomonadati</taxon>
        <taxon>Pseudomonadota</taxon>
        <taxon>Betaproteobacteria</taxon>
        <taxon>Burkholderiales</taxon>
        <taxon>Oxalobacteraceae</taxon>
        <taxon>Oxalobacter</taxon>
    </lineage>
</organism>
<keyword evidence="6" id="KW-0282">Flagellum</keyword>
<gene>
    <name evidence="6" type="primary">flgA</name>
    <name evidence="6" type="ORF">NB640_09785</name>
</gene>
<dbReference type="PANTHER" id="PTHR36307:SF1">
    <property type="entry name" value="FLAGELLA BASAL BODY P-RING FORMATION PROTEIN FLGA"/>
    <property type="match status" value="1"/>
</dbReference>
<dbReference type="Proteomes" id="UP001156215">
    <property type="component" value="Chromosome"/>
</dbReference>
<dbReference type="SMART" id="SM00858">
    <property type="entry name" value="SAF"/>
    <property type="match status" value="1"/>
</dbReference>
<dbReference type="CDD" id="cd11614">
    <property type="entry name" value="SAF_CpaB_FlgA_like"/>
    <property type="match status" value="1"/>
</dbReference>
<evidence type="ECO:0000256" key="1">
    <source>
        <dbReference type="ARBA" id="ARBA00004418"/>
    </source>
</evidence>
<dbReference type="GO" id="GO:0044780">
    <property type="term" value="P:bacterial-type flagellum assembly"/>
    <property type="evidence" value="ECO:0007669"/>
    <property type="project" value="InterPro"/>
</dbReference>
<keyword evidence="7" id="KW-1185">Reference proteome</keyword>
<dbReference type="EMBL" id="CP098242">
    <property type="protein sequence ID" value="WAW09523.1"/>
    <property type="molecule type" value="Genomic_DNA"/>
</dbReference>
<comment type="subcellular location">
    <subcellularLocation>
        <location evidence="1">Periplasm</location>
    </subcellularLocation>
</comment>
<name>A0A9E9P302_9BURK</name>
<keyword evidence="2 4" id="KW-0732">Signal</keyword>
<feature type="chain" id="PRO_5039615481" evidence="4">
    <location>
        <begin position="38"/>
        <end position="272"/>
    </location>
</feature>
<dbReference type="PANTHER" id="PTHR36307">
    <property type="entry name" value="FLAGELLA BASAL BODY P-RING FORMATION PROTEIN FLGA"/>
    <property type="match status" value="1"/>
</dbReference>
<feature type="signal peptide" evidence="4">
    <location>
        <begin position="1"/>
        <end position="37"/>
    </location>
</feature>
<proteinExistence type="predicted"/>
<dbReference type="InterPro" id="IPR041231">
    <property type="entry name" value="FlgA_N"/>
</dbReference>
<sequence>MVSVINPTQYGLPVLRRKNLTKALLLLLATTAGSAFAQSAALQTASLTPAQTQAAYAVAPQNTPQSQSLDELGLLAEQFLIEKTKDLPGKTEIAITPLDNRLKLPACPNLVAYQSQGARIWGKTTVAIRCEGPEAWRIMVKAHVKIHTAYLVAARVLPQGHVIRESDLTLVTGDVTAMRPGVLTSKEHAAGRTVVRSMQPGAAIWAEQLRAPKAIQQGQSVRIISQGQGFSISGEGYAINSASEGQVAKAKMPNGAIIRGIAKENGIIEVNF</sequence>
<keyword evidence="6" id="KW-0969">Cilium</keyword>
<dbReference type="Pfam" id="PF17656">
    <property type="entry name" value="ChapFlgA_N"/>
    <property type="match status" value="1"/>
</dbReference>
<dbReference type="KEGG" id="ovb:NB640_09785"/>
<evidence type="ECO:0000256" key="4">
    <source>
        <dbReference type="SAM" id="SignalP"/>
    </source>
</evidence>
<dbReference type="Gene3D" id="3.90.1210.10">
    <property type="entry name" value="Antifreeze-like/N-acetylneuraminic acid synthase C-terminal domain"/>
    <property type="match status" value="1"/>
</dbReference>
<dbReference type="InterPro" id="IPR039246">
    <property type="entry name" value="Flagellar_FlgA"/>
</dbReference>
<feature type="domain" description="SAF" evidence="5">
    <location>
        <begin position="148"/>
        <end position="210"/>
    </location>
</feature>
<dbReference type="InterPro" id="IPR017585">
    <property type="entry name" value="SAF_FlgA"/>
</dbReference>
<protein>
    <submittedName>
        <fullName evidence="6">Flagellar basal body P-ring formation protein FlgA</fullName>
    </submittedName>
</protein>
<dbReference type="AlphaFoldDB" id="A0A9E9P302"/>
<keyword evidence="3" id="KW-0574">Periplasm</keyword>
<dbReference type="Gene3D" id="2.30.30.760">
    <property type="match status" value="1"/>
</dbReference>
<reference evidence="6" key="1">
    <citation type="journal article" date="2022" name="Front. Microbiol.">
        <title>New perspectives on an old grouping: The genomic and phenotypic variability of Oxalobacter formigenes and the implications for calcium oxalate stone prevention.</title>
        <authorList>
            <person name="Chmiel J.A."/>
            <person name="Carr C."/>
            <person name="Stuivenberg G.A."/>
            <person name="Venema R."/>
            <person name="Chanyi R.M."/>
            <person name="Al K.F."/>
            <person name="Giguere D."/>
            <person name="Say H."/>
            <person name="Akouris P.P."/>
            <person name="Dominguez Romero S.A."/>
            <person name="Kwong A."/>
            <person name="Tai V."/>
            <person name="Koval S.F."/>
            <person name="Razvi H."/>
            <person name="Bjazevic J."/>
            <person name="Burton J.P."/>
        </authorList>
    </citation>
    <scope>NUCLEOTIDE SEQUENCE</scope>
    <source>
        <strain evidence="6">WoOx3</strain>
    </source>
</reference>
<evidence type="ECO:0000256" key="2">
    <source>
        <dbReference type="ARBA" id="ARBA00022729"/>
    </source>
</evidence>
<dbReference type="NCBIfam" id="TIGR03170">
    <property type="entry name" value="flgA_cterm"/>
    <property type="match status" value="1"/>
</dbReference>
<evidence type="ECO:0000313" key="7">
    <source>
        <dbReference type="Proteomes" id="UP001156215"/>
    </source>
</evidence>
<evidence type="ECO:0000313" key="6">
    <source>
        <dbReference type="EMBL" id="WAW09523.1"/>
    </source>
</evidence>
<evidence type="ECO:0000259" key="5">
    <source>
        <dbReference type="SMART" id="SM00858"/>
    </source>
</evidence>
<keyword evidence="6" id="KW-0966">Cell projection</keyword>
<dbReference type="Pfam" id="PF13144">
    <property type="entry name" value="ChapFlgA"/>
    <property type="match status" value="1"/>
</dbReference>